<evidence type="ECO:0000256" key="2">
    <source>
        <dbReference type="SAM" id="Phobius"/>
    </source>
</evidence>
<gene>
    <name evidence="3" type="ORF">TWF696_006950</name>
</gene>
<dbReference type="AlphaFoldDB" id="A0AAV9URV4"/>
<evidence type="ECO:0000313" key="3">
    <source>
        <dbReference type="EMBL" id="KAK6346843.1"/>
    </source>
</evidence>
<keyword evidence="4" id="KW-1185">Reference proteome</keyword>
<evidence type="ECO:0000256" key="1">
    <source>
        <dbReference type="SAM" id="MobiDB-lite"/>
    </source>
</evidence>
<sequence>MAPALFLRSLVPVPVRVPRPPRDMENNRPACEETPLLTKGPVDTKRPSYTFTITTPPRNRSRVVETLLLFALLLSIFTPAYLYIFRSTKGCPAVNSLSPFPPPPPLLYSHSTEYEIPFAPLHVTDASLDASHFHGKSIHGRIIILPPTVSTGRSNYNILGTFVRTSATDAVNPRRVIPQIVTRGDSTRWLDIRSHARPRLEVVESTLSPNPNFGFRNKEYIGTCPAACCGSGRISAEACADAAANEVYIDVYLRPSEGYDGAIHIHATTLQVEMAPCARGQLRRGKDDVEWVWTLTSERQSIGPAATMK</sequence>
<dbReference type="EMBL" id="JAVHNQ010000005">
    <property type="protein sequence ID" value="KAK6346843.1"/>
    <property type="molecule type" value="Genomic_DNA"/>
</dbReference>
<name>A0AAV9URV4_9PEZI</name>
<evidence type="ECO:0000313" key="4">
    <source>
        <dbReference type="Proteomes" id="UP001375240"/>
    </source>
</evidence>
<accession>A0AAV9URV4</accession>
<feature type="transmembrane region" description="Helical" evidence="2">
    <location>
        <begin position="67"/>
        <end position="85"/>
    </location>
</feature>
<protein>
    <submittedName>
        <fullName evidence="3">Uncharacterized protein</fullName>
    </submittedName>
</protein>
<proteinExistence type="predicted"/>
<dbReference type="Proteomes" id="UP001375240">
    <property type="component" value="Unassembled WGS sequence"/>
</dbReference>
<keyword evidence="2" id="KW-0812">Transmembrane</keyword>
<keyword evidence="2" id="KW-0472">Membrane</keyword>
<feature type="region of interest" description="Disordered" evidence="1">
    <location>
        <begin position="18"/>
        <end position="39"/>
    </location>
</feature>
<reference evidence="3 4" key="1">
    <citation type="submission" date="2019-10" db="EMBL/GenBank/DDBJ databases">
        <authorList>
            <person name="Palmer J.M."/>
        </authorList>
    </citation>
    <scope>NUCLEOTIDE SEQUENCE [LARGE SCALE GENOMIC DNA]</scope>
    <source>
        <strain evidence="3 4">TWF696</strain>
    </source>
</reference>
<comment type="caution">
    <text evidence="3">The sequence shown here is derived from an EMBL/GenBank/DDBJ whole genome shotgun (WGS) entry which is preliminary data.</text>
</comment>
<organism evidence="3 4">
    <name type="scientific">Orbilia brochopaga</name>
    <dbReference type="NCBI Taxonomy" id="3140254"/>
    <lineage>
        <taxon>Eukaryota</taxon>
        <taxon>Fungi</taxon>
        <taxon>Dikarya</taxon>
        <taxon>Ascomycota</taxon>
        <taxon>Pezizomycotina</taxon>
        <taxon>Orbiliomycetes</taxon>
        <taxon>Orbiliales</taxon>
        <taxon>Orbiliaceae</taxon>
        <taxon>Orbilia</taxon>
    </lineage>
</organism>
<keyword evidence="2" id="KW-1133">Transmembrane helix</keyword>